<protein>
    <submittedName>
        <fullName evidence="2">Uncharacterized protein</fullName>
    </submittedName>
</protein>
<proteinExistence type="predicted"/>
<keyword evidence="1" id="KW-0812">Transmembrane</keyword>
<keyword evidence="1" id="KW-1133">Transmembrane helix</keyword>
<reference evidence="2 3" key="1">
    <citation type="submission" date="2019-10" db="EMBL/GenBank/DDBJ databases">
        <title>Complete genome sequence of Vibrio sp. strain THAF100, isolated from non-filtered water from the water column of tank 6 of a marine aquarium containing stony-coral fragments. Water maintained at 26 degree C.</title>
        <authorList>
            <person name="Ruckert C."/>
            <person name="Franco A."/>
            <person name="Kalinowski J."/>
            <person name="Glaeser S."/>
        </authorList>
    </citation>
    <scope>NUCLEOTIDE SEQUENCE [LARGE SCALE GENOMIC DNA]</scope>
    <source>
        <strain evidence="2 3">THAF100</strain>
    </source>
</reference>
<gene>
    <name evidence="2" type="ORF">FIV01_08945</name>
</gene>
<accession>A0A5P9CKT1</accession>
<evidence type="ECO:0000313" key="2">
    <source>
        <dbReference type="EMBL" id="QFT26553.1"/>
    </source>
</evidence>
<evidence type="ECO:0000313" key="3">
    <source>
        <dbReference type="Proteomes" id="UP000326936"/>
    </source>
</evidence>
<keyword evidence="3" id="KW-1185">Reference proteome</keyword>
<feature type="transmembrane region" description="Helical" evidence="1">
    <location>
        <begin position="13"/>
        <end position="36"/>
    </location>
</feature>
<dbReference type="KEGG" id="vaq:FIV01_08945"/>
<sequence length="107" mass="12382">MLNDLFPNLERKSLILCISLQIILFFITELNSYYLASNASELYAYYMVSDFLSNIEDENLISEIRNIINENDQSKISSISVLCDVDREKLFRLIGEDTTIEICRMVG</sequence>
<name>A0A5P9CKT1_9VIBR</name>
<organism evidence="2 3">
    <name type="scientific">Vibrio aquimaris</name>
    <dbReference type="NCBI Taxonomy" id="2587862"/>
    <lineage>
        <taxon>Bacteria</taxon>
        <taxon>Pseudomonadati</taxon>
        <taxon>Pseudomonadota</taxon>
        <taxon>Gammaproteobacteria</taxon>
        <taxon>Vibrionales</taxon>
        <taxon>Vibrionaceae</taxon>
        <taxon>Vibrio</taxon>
    </lineage>
</organism>
<dbReference type="AlphaFoldDB" id="A0A5P9CKT1"/>
<dbReference type="Proteomes" id="UP000326936">
    <property type="component" value="Chromosome"/>
</dbReference>
<dbReference type="EMBL" id="CP045350">
    <property type="protein sequence ID" value="QFT26553.1"/>
    <property type="molecule type" value="Genomic_DNA"/>
</dbReference>
<evidence type="ECO:0000256" key="1">
    <source>
        <dbReference type="SAM" id="Phobius"/>
    </source>
</evidence>
<keyword evidence="1" id="KW-0472">Membrane</keyword>